<evidence type="ECO:0000256" key="3">
    <source>
        <dbReference type="ARBA" id="ARBA00022692"/>
    </source>
</evidence>
<keyword evidence="5 6" id="KW-0472">Membrane</keyword>
<dbReference type="GO" id="GO:0005886">
    <property type="term" value="C:plasma membrane"/>
    <property type="evidence" value="ECO:0007669"/>
    <property type="project" value="UniProtKB-SubCell"/>
</dbReference>
<feature type="transmembrane region" description="Helical" evidence="6">
    <location>
        <begin position="147"/>
        <end position="174"/>
    </location>
</feature>
<feature type="transmembrane region" description="Helical" evidence="6">
    <location>
        <begin position="194"/>
        <end position="212"/>
    </location>
</feature>
<keyword evidence="2" id="KW-1003">Cell membrane</keyword>
<evidence type="ECO:0000256" key="1">
    <source>
        <dbReference type="ARBA" id="ARBA00004651"/>
    </source>
</evidence>
<dbReference type="PANTHER" id="PTHR30213">
    <property type="entry name" value="INNER MEMBRANE PROTEIN YHJD"/>
    <property type="match status" value="1"/>
</dbReference>
<evidence type="ECO:0000313" key="7">
    <source>
        <dbReference type="EMBL" id="MBR7831202.1"/>
    </source>
</evidence>
<dbReference type="AlphaFoldDB" id="A0A941EIL1"/>
<evidence type="ECO:0000256" key="5">
    <source>
        <dbReference type="ARBA" id="ARBA00023136"/>
    </source>
</evidence>
<feature type="transmembrane region" description="Helical" evidence="6">
    <location>
        <begin position="42"/>
        <end position="65"/>
    </location>
</feature>
<dbReference type="Proteomes" id="UP000676325">
    <property type="component" value="Unassembled WGS sequence"/>
</dbReference>
<organism evidence="7 8">
    <name type="scientific">Actinospica acidithermotolerans</name>
    <dbReference type="NCBI Taxonomy" id="2828514"/>
    <lineage>
        <taxon>Bacteria</taxon>
        <taxon>Bacillati</taxon>
        <taxon>Actinomycetota</taxon>
        <taxon>Actinomycetes</taxon>
        <taxon>Catenulisporales</taxon>
        <taxon>Actinospicaceae</taxon>
        <taxon>Actinospica</taxon>
    </lineage>
</organism>
<accession>A0A941EIL1</accession>
<dbReference type="PIRSF" id="PIRSF035875">
    <property type="entry name" value="RNase_BN"/>
    <property type="match status" value="1"/>
</dbReference>
<dbReference type="PANTHER" id="PTHR30213:SF0">
    <property type="entry name" value="UPF0761 MEMBRANE PROTEIN YIHY"/>
    <property type="match status" value="1"/>
</dbReference>
<dbReference type="EMBL" id="JAGSOH010000196">
    <property type="protein sequence ID" value="MBR7831202.1"/>
    <property type="molecule type" value="Genomic_DNA"/>
</dbReference>
<evidence type="ECO:0000256" key="2">
    <source>
        <dbReference type="ARBA" id="ARBA00022475"/>
    </source>
</evidence>
<evidence type="ECO:0000313" key="8">
    <source>
        <dbReference type="Proteomes" id="UP000676325"/>
    </source>
</evidence>
<dbReference type="Pfam" id="PF03631">
    <property type="entry name" value="Virul_fac_BrkB"/>
    <property type="match status" value="1"/>
</dbReference>
<keyword evidence="3 6" id="KW-0812">Transmembrane</keyword>
<feature type="transmembrane region" description="Helical" evidence="6">
    <location>
        <begin position="224"/>
        <end position="248"/>
    </location>
</feature>
<reference evidence="7" key="1">
    <citation type="submission" date="2021-04" db="EMBL/GenBank/DDBJ databases">
        <title>Genome based classification of Actinospica acidithermotolerans sp. nov., an actinobacterium isolated from an Indonesian hot spring.</title>
        <authorList>
            <person name="Kusuma A.B."/>
            <person name="Putra K.E."/>
            <person name="Nafisah S."/>
            <person name="Loh J."/>
            <person name="Nouioui I."/>
            <person name="Goodfellow M."/>
        </authorList>
    </citation>
    <scope>NUCLEOTIDE SEQUENCE</scope>
    <source>
        <strain evidence="7">MGRD01-02</strain>
    </source>
</reference>
<evidence type="ECO:0000256" key="6">
    <source>
        <dbReference type="SAM" id="Phobius"/>
    </source>
</evidence>
<gene>
    <name evidence="7" type="ORF">KDK95_33155</name>
</gene>
<evidence type="ECO:0000256" key="4">
    <source>
        <dbReference type="ARBA" id="ARBA00022989"/>
    </source>
</evidence>
<keyword evidence="4 6" id="KW-1133">Transmembrane helix</keyword>
<protein>
    <submittedName>
        <fullName evidence="7">YihY/virulence factor BrkB family protein</fullName>
    </submittedName>
</protein>
<sequence length="305" mass="31932">MSGGDLSADDAWATLRRHGIRALLRDAFLRFRYADGFSHSRALALQICLAVVPLVIALFGISTIVHHEAPGRVLAATILQLTPKDGRPVVSEALAGAQADASAGEGLALWLGLTFALVSTATGMGQIERGANRIYGVERDRPFPRKYGTAVMLTLLAGVPMAAGMVVTVAGGAVGVALGQVYHWPAAAHTAWEAARWPVAVVLALLSISFVFRRSPRRRQPGMSWLAFGAGIALVLWTALSGLLAWYVRGSATFGATYGPLTAVMALLVWAYLSAVALFLGLAAAAQLEAARVGGLPPARADPGT</sequence>
<dbReference type="NCBIfam" id="TIGR00765">
    <property type="entry name" value="yihY_not_rbn"/>
    <property type="match status" value="1"/>
</dbReference>
<dbReference type="InterPro" id="IPR017039">
    <property type="entry name" value="Virul_fac_BrkB"/>
</dbReference>
<keyword evidence="8" id="KW-1185">Reference proteome</keyword>
<comment type="caution">
    <text evidence="7">The sequence shown here is derived from an EMBL/GenBank/DDBJ whole genome shotgun (WGS) entry which is preliminary data.</text>
</comment>
<feature type="transmembrane region" description="Helical" evidence="6">
    <location>
        <begin position="260"/>
        <end position="282"/>
    </location>
</feature>
<name>A0A941EIL1_9ACTN</name>
<proteinExistence type="predicted"/>
<comment type="subcellular location">
    <subcellularLocation>
        <location evidence="1">Cell membrane</location>
        <topology evidence="1">Multi-pass membrane protein</topology>
    </subcellularLocation>
</comment>